<dbReference type="GO" id="GO:0003824">
    <property type="term" value="F:catalytic activity"/>
    <property type="evidence" value="ECO:0007669"/>
    <property type="project" value="InterPro"/>
</dbReference>
<dbReference type="AlphaFoldDB" id="A0A9W6HWA8"/>
<dbReference type="InterPro" id="IPR036178">
    <property type="entry name" value="Formintransfe-cycloase-like_sf"/>
</dbReference>
<evidence type="ECO:0000259" key="1">
    <source>
        <dbReference type="Pfam" id="PF04961"/>
    </source>
</evidence>
<evidence type="ECO:0000313" key="3">
    <source>
        <dbReference type="Proteomes" id="UP001143474"/>
    </source>
</evidence>
<comment type="caution">
    <text evidence="2">The sequence shown here is derived from an EMBL/GenBank/DDBJ whole genome shotgun (WGS) entry which is preliminary data.</text>
</comment>
<name>A0A9W6HWA8_9ACTN</name>
<dbReference type="EMBL" id="BSEV01000001">
    <property type="protein sequence ID" value="GLK07545.1"/>
    <property type="molecule type" value="Genomic_DNA"/>
</dbReference>
<keyword evidence="3" id="KW-1185">Reference proteome</keyword>
<gene>
    <name evidence="2" type="ORF">GCM10017600_09500</name>
</gene>
<feature type="domain" description="Cyclodeaminase/cyclohydrolase" evidence="1">
    <location>
        <begin position="24"/>
        <end position="202"/>
    </location>
</feature>
<dbReference type="Gene3D" id="1.20.120.680">
    <property type="entry name" value="Formiminotetrahydrofolate cyclodeaminase monomer, up-and-down helical bundle"/>
    <property type="match status" value="1"/>
</dbReference>
<evidence type="ECO:0000313" key="2">
    <source>
        <dbReference type="EMBL" id="GLK07545.1"/>
    </source>
</evidence>
<dbReference type="Pfam" id="PF04961">
    <property type="entry name" value="FTCD_C"/>
    <property type="match status" value="1"/>
</dbReference>
<sequence length="225" mass="23670">MIHEGWRPFRSLGRLGGTRMRDQTISDFLDRLAARVPAPGGGASAALHGAQAAALLGMVARYSDGRKHAEHERVIGRVLAEADALRDEALQLAEDDAAAFTSVTDAYRLPKATEEERATRSAAIAEALVAAAGPPARTIDVARRLVGLAEELLPVGNRNVITDVAAATEAARAAATTARVNVEINLAGIGDERIRAELAGRAAGVDEIADRAERVTAAVREEIAK</sequence>
<organism evidence="2 3">
    <name type="scientific">Streptosporangium carneum</name>
    <dbReference type="NCBI Taxonomy" id="47481"/>
    <lineage>
        <taxon>Bacteria</taxon>
        <taxon>Bacillati</taxon>
        <taxon>Actinomycetota</taxon>
        <taxon>Actinomycetes</taxon>
        <taxon>Streptosporangiales</taxon>
        <taxon>Streptosporangiaceae</taxon>
        <taxon>Streptosporangium</taxon>
    </lineage>
</organism>
<dbReference type="SUPFAM" id="SSF101262">
    <property type="entry name" value="Methenyltetrahydrofolate cyclohydrolase-like"/>
    <property type="match status" value="1"/>
</dbReference>
<proteinExistence type="predicted"/>
<accession>A0A9W6HWA8</accession>
<protein>
    <submittedName>
        <fullName evidence="2">Formiminotransferase-cyclodeaminase</fullName>
    </submittedName>
</protein>
<reference evidence="2" key="2">
    <citation type="submission" date="2023-01" db="EMBL/GenBank/DDBJ databases">
        <authorList>
            <person name="Sun Q."/>
            <person name="Evtushenko L."/>
        </authorList>
    </citation>
    <scope>NUCLEOTIDE SEQUENCE</scope>
    <source>
        <strain evidence="2">VKM Ac-2007</strain>
    </source>
</reference>
<dbReference type="Proteomes" id="UP001143474">
    <property type="component" value="Unassembled WGS sequence"/>
</dbReference>
<dbReference type="InterPro" id="IPR007044">
    <property type="entry name" value="Cyclodeamin/CycHdrlase"/>
</dbReference>
<reference evidence="2" key="1">
    <citation type="journal article" date="2014" name="Int. J. Syst. Evol. Microbiol.">
        <title>Complete genome sequence of Corynebacterium casei LMG S-19264T (=DSM 44701T), isolated from a smear-ripened cheese.</title>
        <authorList>
            <consortium name="US DOE Joint Genome Institute (JGI-PGF)"/>
            <person name="Walter F."/>
            <person name="Albersmeier A."/>
            <person name="Kalinowski J."/>
            <person name="Ruckert C."/>
        </authorList>
    </citation>
    <scope>NUCLEOTIDE SEQUENCE</scope>
    <source>
        <strain evidence="2">VKM Ac-2007</strain>
    </source>
</reference>